<keyword evidence="3 9" id="KW-0489">Methyltransferase</keyword>
<dbReference type="Proteomes" id="UP001259492">
    <property type="component" value="Unassembled WGS sequence"/>
</dbReference>
<accession>A0ABU2YKE6</accession>
<dbReference type="InterPro" id="IPR015947">
    <property type="entry name" value="PUA-like_sf"/>
</dbReference>
<organism evidence="9 10">
    <name type="scientific">Microcosmobacter mediterraneus</name>
    <dbReference type="NCBI Taxonomy" id="3075607"/>
    <lineage>
        <taxon>Bacteria</taxon>
        <taxon>Pseudomonadati</taxon>
        <taxon>Bacteroidota</taxon>
        <taxon>Flavobacteriia</taxon>
        <taxon>Flavobacteriales</taxon>
        <taxon>Flavobacteriaceae</taxon>
        <taxon>Microcosmobacter</taxon>
    </lineage>
</organism>
<evidence type="ECO:0000313" key="9">
    <source>
        <dbReference type="EMBL" id="MDT0558634.1"/>
    </source>
</evidence>
<feature type="domain" description="S-adenosylmethionine-dependent methyltransferase" evidence="7">
    <location>
        <begin position="130"/>
        <end position="340"/>
    </location>
</feature>
<gene>
    <name evidence="9" type="ORF">RM697_08250</name>
</gene>
<reference evidence="9 10" key="1">
    <citation type="submission" date="2023-09" db="EMBL/GenBank/DDBJ databases">
        <authorList>
            <person name="Rey-Velasco X."/>
        </authorList>
    </citation>
    <scope>NUCLEOTIDE SEQUENCE [LARGE SCALE GENOMIC DNA]</scope>
    <source>
        <strain evidence="9 10">W332</strain>
    </source>
</reference>
<evidence type="ECO:0000256" key="4">
    <source>
        <dbReference type="ARBA" id="ARBA00022679"/>
    </source>
</evidence>
<keyword evidence="10" id="KW-1185">Reference proteome</keyword>
<dbReference type="InterPro" id="IPR041532">
    <property type="entry name" value="RlmI-like_PUA"/>
</dbReference>
<evidence type="ECO:0000256" key="6">
    <source>
        <dbReference type="ARBA" id="ARBA00038091"/>
    </source>
</evidence>
<dbReference type="InterPro" id="IPR029063">
    <property type="entry name" value="SAM-dependent_MTases_sf"/>
</dbReference>
<dbReference type="Gene3D" id="2.30.130.10">
    <property type="entry name" value="PUA domain"/>
    <property type="match status" value="1"/>
</dbReference>
<dbReference type="GO" id="GO:0008168">
    <property type="term" value="F:methyltransferase activity"/>
    <property type="evidence" value="ECO:0007669"/>
    <property type="project" value="UniProtKB-KW"/>
</dbReference>
<sequence length="409" mass="45972">MKQLNPICELDSKPKRLALKLSNSGEKHVLSGHPWLFSNRIDKINKEGNPGDIAIIFSQKNNSVIGVGLYDPKSPIRVKLLHHGNSATIDATFYKSKVDEAYKKRLQLLETDTNSYRLIFGENDNFPGLIADVYDTVLVIKLYSEIWLPYFEIITQSLIEVSECKTVVLRLSRNLQRSRQLIVNDGFVVYGELHNEVVPFKEHGIRFSANVIKGHKTGYFLDHRENRRRVGLLSKDKSVLDVFSYAGGFSVHALANGALEVTSLDISAQALEVAKSNGKLNEFNGIHKTIVGDAFDAMKTMVKRGKTYDIVVIDPPSFAKQQSETTLAKKKYSQLAELGAKLVAKHGILVLASCSSRVSSRAFFDINLGVLKRQDRLFRVIDTTYHDIDHPVTFPEGAYLKCAYYQFES</sequence>
<comment type="caution">
    <text evidence="9">The sequence shown here is derived from an EMBL/GenBank/DDBJ whole genome shotgun (WGS) entry which is preliminary data.</text>
</comment>
<dbReference type="Pfam" id="PF17785">
    <property type="entry name" value="PUA_3"/>
    <property type="match status" value="1"/>
</dbReference>
<dbReference type="SUPFAM" id="SSF53335">
    <property type="entry name" value="S-adenosyl-L-methionine-dependent methyltransferases"/>
    <property type="match status" value="1"/>
</dbReference>
<dbReference type="InterPro" id="IPR019614">
    <property type="entry name" value="SAM-dep_methyl-trfase"/>
</dbReference>
<dbReference type="RefSeq" id="WP_311427403.1">
    <property type="nucleotide sequence ID" value="NZ_JAVRIA010000004.1"/>
</dbReference>
<protein>
    <submittedName>
        <fullName evidence="9">Class I SAM-dependent rRNA methyltransferase</fullName>
        <ecNumber evidence="9">2.1.1.-</ecNumber>
    </submittedName>
</protein>
<dbReference type="SUPFAM" id="SSF88697">
    <property type="entry name" value="PUA domain-like"/>
    <property type="match status" value="1"/>
</dbReference>
<evidence type="ECO:0000256" key="1">
    <source>
        <dbReference type="ARBA" id="ARBA00004496"/>
    </source>
</evidence>
<dbReference type="GO" id="GO:0032259">
    <property type="term" value="P:methylation"/>
    <property type="evidence" value="ECO:0007669"/>
    <property type="project" value="UniProtKB-KW"/>
</dbReference>
<evidence type="ECO:0000313" key="10">
    <source>
        <dbReference type="Proteomes" id="UP001259492"/>
    </source>
</evidence>
<dbReference type="CDD" id="cd21153">
    <property type="entry name" value="PUA_RlmI"/>
    <property type="match status" value="1"/>
</dbReference>
<name>A0ABU2YKE6_9FLAO</name>
<dbReference type="InterPro" id="IPR036974">
    <property type="entry name" value="PUA_sf"/>
</dbReference>
<dbReference type="Gene3D" id="3.40.50.150">
    <property type="entry name" value="Vaccinia Virus protein VP39"/>
    <property type="match status" value="1"/>
</dbReference>
<dbReference type="EMBL" id="JAVRIA010000004">
    <property type="protein sequence ID" value="MDT0558634.1"/>
    <property type="molecule type" value="Genomic_DNA"/>
</dbReference>
<dbReference type="Pfam" id="PF10672">
    <property type="entry name" value="Methyltrans_SAM"/>
    <property type="match status" value="1"/>
</dbReference>
<evidence type="ECO:0000259" key="7">
    <source>
        <dbReference type="Pfam" id="PF10672"/>
    </source>
</evidence>
<feature type="domain" description="RlmI-like PUA" evidence="8">
    <location>
        <begin position="19"/>
        <end position="81"/>
    </location>
</feature>
<dbReference type="CDD" id="cd11572">
    <property type="entry name" value="RlmI_M_like"/>
    <property type="match status" value="1"/>
</dbReference>
<evidence type="ECO:0000256" key="3">
    <source>
        <dbReference type="ARBA" id="ARBA00022603"/>
    </source>
</evidence>
<evidence type="ECO:0000256" key="5">
    <source>
        <dbReference type="ARBA" id="ARBA00022691"/>
    </source>
</evidence>
<comment type="similarity">
    <text evidence="6">Belongs to the methyltransferase superfamily. RlmI family.</text>
</comment>
<dbReference type="PROSITE" id="PS50890">
    <property type="entry name" value="PUA"/>
    <property type="match status" value="1"/>
</dbReference>
<dbReference type="CDD" id="cd02440">
    <property type="entry name" value="AdoMet_MTases"/>
    <property type="match status" value="1"/>
</dbReference>
<proteinExistence type="inferred from homology"/>
<keyword evidence="2" id="KW-0963">Cytoplasm</keyword>
<comment type="subcellular location">
    <subcellularLocation>
        <location evidence="1">Cytoplasm</location>
    </subcellularLocation>
</comment>
<dbReference type="PANTHER" id="PTHR42873:SF1">
    <property type="entry name" value="S-ADENOSYLMETHIONINE-DEPENDENT METHYLTRANSFERASE DOMAIN-CONTAINING PROTEIN"/>
    <property type="match status" value="1"/>
</dbReference>
<keyword evidence="5" id="KW-0949">S-adenosyl-L-methionine</keyword>
<keyword evidence="4 9" id="KW-0808">Transferase</keyword>
<evidence type="ECO:0000256" key="2">
    <source>
        <dbReference type="ARBA" id="ARBA00022490"/>
    </source>
</evidence>
<dbReference type="PANTHER" id="PTHR42873">
    <property type="entry name" value="RIBOSOMAL RNA LARGE SUBUNIT METHYLTRANSFERASE"/>
    <property type="match status" value="1"/>
</dbReference>
<dbReference type="Gene3D" id="3.30.750.80">
    <property type="entry name" value="RNA methyltransferase domain (HRMD) like"/>
    <property type="match status" value="1"/>
</dbReference>
<evidence type="ECO:0000259" key="8">
    <source>
        <dbReference type="Pfam" id="PF17785"/>
    </source>
</evidence>
<dbReference type="EC" id="2.1.1.-" evidence="9"/>